<gene>
    <name evidence="3" type="ORF">IFR04_012954</name>
</gene>
<dbReference type="SUPFAM" id="SSF55729">
    <property type="entry name" value="Acyl-CoA N-acyltransferases (Nat)"/>
    <property type="match status" value="1"/>
</dbReference>
<dbReference type="AlphaFoldDB" id="A0A8H7T7S5"/>
<dbReference type="PANTHER" id="PTHR43792:SF1">
    <property type="entry name" value="N-ACETYLTRANSFERASE DOMAIN-CONTAINING PROTEIN"/>
    <property type="match status" value="1"/>
</dbReference>
<feature type="domain" description="N-acetyltransferase" evidence="2">
    <location>
        <begin position="33"/>
        <end position="187"/>
    </location>
</feature>
<keyword evidence="4" id="KW-1185">Reference proteome</keyword>
<dbReference type="InterPro" id="IPR051531">
    <property type="entry name" value="N-acetyltransferase"/>
</dbReference>
<organism evidence="3 4">
    <name type="scientific">Cadophora malorum</name>
    <dbReference type="NCBI Taxonomy" id="108018"/>
    <lineage>
        <taxon>Eukaryota</taxon>
        <taxon>Fungi</taxon>
        <taxon>Dikarya</taxon>
        <taxon>Ascomycota</taxon>
        <taxon>Pezizomycotina</taxon>
        <taxon>Leotiomycetes</taxon>
        <taxon>Helotiales</taxon>
        <taxon>Ploettnerulaceae</taxon>
        <taxon>Cadophora</taxon>
    </lineage>
</organism>
<dbReference type="PANTHER" id="PTHR43792">
    <property type="entry name" value="GNAT FAMILY, PUTATIVE (AFU_ORTHOLOGUE AFUA_3G00765)-RELATED-RELATED"/>
    <property type="match status" value="1"/>
</dbReference>
<evidence type="ECO:0000259" key="2">
    <source>
        <dbReference type="Pfam" id="PF13302"/>
    </source>
</evidence>
<feature type="compositionally biased region" description="Polar residues" evidence="1">
    <location>
        <begin position="1"/>
        <end position="14"/>
    </location>
</feature>
<dbReference type="Proteomes" id="UP000664132">
    <property type="component" value="Unassembled WGS sequence"/>
</dbReference>
<feature type="region of interest" description="Disordered" evidence="1">
    <location>
        <begin position="1"/>
        <end position="31"/>
    </location>
</feature>
<dbReference type="EMBL" id="JAFJYH010000290">
    <property type="protein sequence ID" value="KAG4413903.1"/>
    <property type="molecule type" value="Genomic_DNA"/>
</dbReference>
<proteinExistence type="predicted"/>
<evidence type="ECO:0000313" key="3">
    <source>
        <dbReference type="EMBL" id="KAG4413903.1"/>
    </source>
</evidence>
<evidence type="ECO:0000313" key="4">
    <source>
        <dbReference type="Proteomes" id="UP000664132"/>
    </source>
</evidence>
<comment type="caution">
    <text evidence="3">The sequence shown here is derived from an EMBL/GenBank/DDBJ whole genome shotgun (WGS) entry which is preliminary data.</text>
</comment>
<dbReference type="InterPro" id="IPR000182">
    <property type="entry name" value="GNAT_dom"/>
</dbReference>
<sequence length="250" mass="28493">MATEISPQTTSPSAPETAVDSANGIPKTVPKPRLYLEPLTTEKHLEAFHELWTYEETLIWFPFPVKKDVSESREFLEKILPNEENPDIEKFALMLFPTGSQAQGEGEGQKGEMVGFVGTNRYKEQGMEVGYVINRRYWGMGYATEGLRLFLDMYWELPQRKYINRLVGKTSPGNVASQNILVKCGARKGETLKDATERWVDGGRKSDLICWFLDRPGLREENIGDGRMEREREARRVVLERIEEGGKGSE</sequence>
<name>A0A8H7T7S5_9HELO</name>
<evidence type="ECO:0000256" key="1">
    <source>
        <dbReference type="SAM" id="MobiDB-lite"/>
    </source>
</evidence>
<reference evidence="3" key="1">
    <citation type="submission" date="2021-02" db="EMBL/GenBank/DDBJ databases">
        <title>Genome sequence Cadophora malorum strain M34.</title>
        <authorList>
            <person name="Stefanovic E."/>
            <person name="Vu D."/>
            <person name="Scully C."/>
            <person name="Dijksterhuis J."/>
            <person name="Roader J."/>
            <person name="Houbraken J."/>
        </authorList>
    </citation>
    <scope>NUCLEOTIDE SEQUENCE</scope>
    <source>
        <strain evidence="3">M34</strain>
    </source>
</reference>
<protein>
    <recommendedName>
        <fullName evidence="2">N-acetyltransferase domain-containing protein</fullName>
    </recommendedName>
</protein>
<dbReference type="OrthoDB" id="4072826at2759"/>
<dbReference type="InterPro" id="IPR016181">
    <property type="entry name" value="Acyl_CoA_acyltransferase"/>
</dbReference>
<accession>A0A8H7T7S5</accession>
<dbReference type="Pfam" id="PF13302">
    <property type="entry name" value="Acetyltransf_3"/>
    <property type="match status" value="1"/>
</dbReference>
<dbReference type="Gene3D" id="3.40.630.30">
    <property type="match status" value="1"/>
</dbReference>
<dbReference type="GO" id="GO:0016747">
    <property type="term" value="F:acyltransferase activity, transferring groups other than amino-acyl groups"/>
    <property type="evidence" value="ECO:0007669"/>
    <property type="project" value="InterPro"/>
</dbReference>